<dbReference type="Proteomes" id="UP000426246">
    <property type="component" value="Chromosome"/>
</dbReference>
<name>A0A6B8RLN8_9BACL</name>
<reference evidence="3" key="1">
    <citation type="submission" date="2018-11" db="EMBL/GenBank/DDBJ databases">
        <title>Complete genome sequence of Paenibacillus sp. ML311-T8.</title>
        <authorList>
            <person name="Nam Y.-D."/>
            <person name="Kang J."/>
            <person name="Chung W.-H."/>
            <person name="Park Y.S."/>
        </authorList>
    </citation>
    <scope>NUCLEOTIDE SEQUENCE [LARGE SCALE GENOMIC DNA]</scope>
    <source>
        <strain evidence="3">ML311-T8</strain>
    </source>
</reference>
<dbReference type="Gene3D" id="3.60.40.10">
    <property type="entry name" value="PPM-type phosphatase domain"/>
    <property type="match status" value="1"/>
</dbReference>
<feature type="domain" description="PPM-type phosphatase" evidence="1">
    <location>
        <begin position="2"/>
        <end position="242"/>
    </location>
</feature>
<dbReference type="PROSITE" id="PS51746">
    <property type="entry name" value="PPM_2"/>
    <property type="match status" value="1"/>
</dbReference>
<dbReference type="SMART" id="SM00331">
    <property type="entry name" value="PP2C_SIG"/>
    <property type="match status" value="1"/>
</dbReference>
<dbReference type="Pfam" id="PF13672">
    <property type="entry name" value="PP2C_2"/>
    <property type="match status" value="1"/>
</dbReference>
<evidence type="ECO:0000313" key="3">
    <source>
        <dbReference type="Proteomes" id="UP000426246"/>
    </source>
</evidence>
<dbReference type="InterPro" id="IPR036457">
    <property type="entry name" value="PPM-type-like_dom_sf"/>
</dbReference>
<evidence type="ECO:0000259" key="1">
    <source>
        <dbReference type="PROSITE" id="PS51746"/>
    </source>
</evidence>
<dbReference type="SUPFAM" id="SSF81606">
    <property type="entry name" value="PP2C-like"/>
    <property type="match status" value="1"/>
</dbReference>
<dbReference type="EMBL" id="CP034235">
    <property type="protein sequence ID" value="QGQ96939.1"/>
    <property type="molecule type" value="Genomic_DNA"/>
</dbReference>
<dbReference type="InterPro" id="IPR001932">
    <property type="entry name" value="PPM-type_phosphatase-like_dom"/>
</dbReference>
<organism evidence="2 3">
    <name type="scientific">Paenibacillus psychroresistens</name>
    <dbReference type="NCBI Taxonomy" id="1778678"/>
    <lineage>
        <taxon>Bacteria</taxon>
        <taxon>Bacillati</taxon>
        <taxon>Bacillota</taxon>
        <taxon>Bacilli</taxon>
        <taxon>Bacillales</taxon>
        <taxon>Paenibacillaceae</taxon>
        <taxon>Paenibacillus</taxon>
    </lineage>
</organism>
<dbReference type="InterPro" id="IPR015655">
    <property type="entry name" value="PP2C"/>
</dbReference>
<dbReference type="PANTHER" id="PTHR47992">
    <property type="entry name" value="PROTEIN PHOSPHATASE"/>
    <property type="match status" value="1"/>
</dbReference>
<dbReference type="AlphaFoldDB" id="A0A6B8RLN8"/>
<gene>
    <name evidence="2" type="ORF">EHS13_19635</name>
</gene>
<dbReference type="RefSeq" id="WP_155702039.1">
    <property type="nucleotide sequence ID" value="NZ_CP034235.1"/>
</dbReference>
<dbReference type="SMART" id="SM00332">
    <property type="entry name" value="PP2Cc"/>
    <property type="match status" value="1"/>
</dbReference>
<dbReference type="CDD" id="cd00143">
    <property type="entry name" value="PP2Cc"/>
    <property type="match status" value="1"/>
</dbReference>
<proteinExistence type="predicted"/>
<evidence type="ECO:0000313" key="2">
    <source>
        <dbReference type="EMBL" id="QGQ96939.1"/>
    </source>
</evidence>
<accession>A0A6B8RLN8</accession>
<dbReference type="KEGG" id="ppsc:EHS13_19635"/>
<sequence>MKVANKTDIGRIRLVNEDRSVVQMELNGFVLAIVADGMGGHQAGDIASQMAIEVIQNQLQTLEKDMSIDMCKAALQSAIVLANRTIYEFAQSREQYHGMGTTVVAILANEQFLAIGHIGDSRAYLITTDNMTQLTEDHSLVTELLKSGQITAEEADHHPRRNVLTRALGTDAFVEAEVGHYEWQQNDIVLMCSDGLSGQLDSHEIFTILHKEEDLNWKADQLVKEALGAGGDDNISVILLGNEPILRGDHS</sequence>
<protein>
    <submittedName>
        <fullName evidence="2">Stp1/IreP family PP2C-type Ser/Thr phosphatase</fullName>
    </submittedName>
</protein>
<dbReference type="GO" id="GO:0004722">
    <property type="term" value="F:protein serine/threonine phosphatase activity"/>
    <property type="evidence" value="ECO:0007669"/>
    <property type="project" value="InterPro"/>
</dbReference>
<keyword evidence="3" id="KW-1185">Reference proteome</keyword>
<dbReference type="OrthoDB" id="9801841at2"/>
<dbReference type="NCBIfam" id="NF033484">
    <property type="entry name" value="Stp1_PP2C_phos"/>
    <property type="match status" value="1"/>
</dbReference>